<dbReference type="Proteomes" id="UP000057938">
    <property type="component" value="Chromosome"/>
</dbReference>
<evidence type="ECO:0000313" key="3">
    <source>
        <dbReference type="Proteomes" id="UP000057938"/>
    </source>
</evidence>
<sequence length="43" mass="4666">MKPEVHVVTQIGVPEVSNPNRPFGDVPNFDFSDDEVGEEPAVA</sequence>
<feature type="region of interest" description="Disordered" evidence="1">
    <location>
        <begin position="15"/>
        <end position="43"/>
    </location>
</feature>
<keyword evidence="3" id="KW-1185">Reference proteome</keyword>
<name>A0A0M4MXM9_9SPHN</name>
<accession>A0A0M4MXM9</accession>
<dbReference type="PATRIC" id="fig|361183.4.peg.2395"/>
<evidence type="ECO:0000256" key="1">
    <source>
        <dbReference type="SAM" id="MobiDB-lite"/>
    </source>
</evidence>
<organism evidence="2 3">
    <name type="scientific">Altererythrobacter epoxidivorans</name>
    <dbReference type="NCBI Taxonomy" id="361183"/>
    <lineage>
        <taxon>Bacteria</taxon>
        <taxon>Pseudomonadati</taxon>
        <taxon>Pseudomonadota</taxon>
        <taxon>Alphaproteobacteria</taxon>
        <taxon>Sphingomonadales</taxon>
        <taxon>Erythrobacteraceae</taxon>
        <taxon>Altererythrobacter</taxon>
    </lineage>
</organism>
<gene>
    <name evidence="2" type="ORF">AMC99_02439</name>
</gene>
<proteinExistence type="predicted"/>
<reference evidence="2 3" key="1">
    <citation type="submission" date="2015-09" db="EMBL/GenBank/DDBJ databases">
        <title>Complete genome sequence of a benzo[a]pyrene-degrading bacterium Altererythrobacter epoxidivorans CGMCC 1.7731T.</title>
        <authorList>
            <person name="Li Z."/>
            <person name="Cheng H."/>
            <person name="Huo Y."/>
            <person name="Xu X."/>
        </authorList>
    </citation>
    <scope>NUCLEOTIDE SEQUENCE [LARGE SCALE GENOMIC DNA]</scope>
    <source>
        <strain evidence="2 3">CGMCC 1.7731</strain>
    </source>
</reference>
<evidence type="ECO:0000313" key="2">
    <source>
        <dbReference type="EMBL" id="ALE17713.1"/>
    </source>
</evidence>
<dbReference type="AlphaFoldDB" id="A0A0M4MXM9"/>
<dbReference type="KEGG" id="aep:AMC99_02439"/>
<dbReference type="EMBL" id="CP012669">
    <property type="protein sequence ID" value="ALE17713.1"/>
    <property type="molecule type" value="Genomic_DNA"/>
</dbReference>
<feature type="compositionally biased region" description="Acidic residues" evidence="1">
    <location>
        <begin position="31"/>
        <end position="43"/>
    </location>
</feature>
<protein>
    <submittedName>
        <fullName evidence="2">Uncharacterized protein</fullName>
    </submittedName>
</protein>